<reference evidence="1" key="2">
    <citation type="submission" date="2021-09" db="EMBL/GenBank/DDBJ databases">
        <authorList>
            <person name="Gilroy R."/>
        </authorList>
    </citation>
    <scope>NUCLEOTIDE SEQUENCE</scope>
    <source>
        <strain evidence="1">ChiGjej1B1-18357</strain>
    </source>
</reference>
<comment type="caution">
    <text evidence="1">The sequence shown here is derived from an EMBL/GenBank/DDBJ whole genome shotgun (WGS) entry which is preliminary data.</text>
</comment>
<dbReference type="PROSITE" id="PS51257">
    <property type="entry name" value="PROKAR_LIPOPROTEIN"/>
    <property type="match status" value="1"/>
</dbReference>
<evidence type="ECO:0000313" key="2">
    <source>
        <dbReference type="Proteomes" id="UP000776650"/>
    </source>
</evidence>
<dbReference type="InterPro" id="IPR012338">
    <property type="entry name" value="Beta-lactam/transpept-like"/>
</dbReference>
<dbReference type="Gene3D" id="3.40.710.10">
    <property type="entry name" value="DD-peptidase/beta-lactamase superfamily"/>
    <property type="match status" value="1"/>
</dbReference>
<protein>
    <submittedName>
        <fullName evidence="1">Uncharacterized protein</fullName>
    </submittedName>
</protein>
<dbReference type="SUPFAM" id="SSF56601">
    <property type="entry name" value="beta-lactamase/transpeptidase-like"/>
    <property type="match status" value="1"/>
</dbReference>
<accession>A0A921F1K1</accession>
<reference evidence="1" key="1">
    <citation type="journal article" date="2021" name="PeerJ">
        <title>Extensive microbial diversity within the chicken gut microbiome revealed by metagenomics and culture.</title>
        <authorList>
            <person name="Gilroy R."/>
            <person name="Ravi A."/>
            <person name="Getino M."/>
            <person name="Pursley I."/>
            <person name="Horton D.L."/>
            <person name="Alikhan N.F."/>
            <person name="Baker D."/>
            <person name="Gharbi K."/>
            <person name="Hall N."/>
            <person name="Watson M."/>
            <person name="Adriaenssens E.M."/>
            <person name="Foster-Nyarko E."/>
            <person name="Jarju S."/>
            <person name="Secka A."/>
            <person name="Antonio M."/>
            <person name="Oren A."/>
            <person name="Chaudhuri R.R."/>
            <person name="La Ragione R."/>
            <person name="Hildebrand F."/>
            <person name="Pallen M.J."/>
        </authorList>
    </citation>
    <scope>NUCLEOTIDE SEQUENCE</scope>
    <source>
        <strain evidence="1">ChiGjej1B1-18357</strain>
    </source>
</reference>
<organism evidence="1 2">
    <name type="scientific">Dietzia timorensis</name>
    <dbReference type="NCBI Taxonomy" id="499555"/>
    <lineage>
        <taxon>Bacteria</taxon>
        <taxon>Bacillati</taxon>
        <taxon>Actinomycetota</taxon>
        <taxon>Actinomycetes</taxon>
        <taxon>Mycobacteriales</taxon>
        <taxon>Dietziaceae</taxon>
        <taxon>Dietzia</taxon>
    </lineage>
</organism>
<dbReference type="EMBL" id="DYXM01000060">
    <property type="protein sequence ID" value="HJE90001.1"/>
    <property type="molecule type" value="Genomic_DNA"/>
</dbReference>
<sequence length="323" mass="35455">MWWRESEKRGWVPVSGVLIAMLTLACLALSALIALAPPGSGSRYAGSSVDPDHVPSGNELIDAAVTATDCRTGGALIVLGPTVPTPSFCTPEFKIPRPERLRAPERSIVVVRVPGHTFGTKNSGDPVPGLSLIKMLMADWVLSNRDPDSDEIARLKRMIVDSNDESADKIWEKYGEKMITEQVRKYHLKDTKPEDHRWGYTESSLPDLALFVSTLRAENPGSPVLWWMRSPARKAADGTVQYWGTGTLPGVYGSKYGWDNDGSVVASLSYGPGFVVASFTIGDADDQTEDVHEAMARVPYFQRQYARRTQEDIFTVEALAPGE</sequence>
<name>A0A921F1K1_9ACTN</name>
<dbReference type="RefSeq" id="WP_303910767.1">
    <property type="nucleotide sequence ID" value="NZ_DYXM01000060.1"/>
</dbReference>
<gene>
    <name evidence="1" type="ORF">K8V11_03195</name>
</gene>
<evidence type="ECO:0000313" key="1">
    <source>
        <dbReference type="EMBL" id="HJE90001.1"/>
    </source>
</evidence>
<dbReference type="Proteomes" id="UP000776650">
    <property type="component" value="Unassembled WGS sequence"/>
</dbReference>
<proteinExistence type="predicted"/>
<dbReference type="AlphaFoldDB" id="A0A921F1K1"/>